<evidence type="ECO:0000313" key="2">
    <source>
        <dbReference type="Proteomes" id="UP000324222"/>
    </source>
</evidence>
<comment type="caution">
    <text evidence="1">The sequence shown here is derived from an EMBL/GenBank/DDBJ whole genome shotgun (WGS) entry which is preliminary data.</text>
</comment>
<dbReference type="EMBL" id="VSRR010012853">
    <property type="protein sequence ID" value="MPC55063.1"/>
    <property type="molecule type" value="Genomic_DNA"/>
</dbReference>
<protein>
    <submittedName>
        <fullName evidence="1">Uncharacterized protein</fullName>
    </submittedName>
</protein>
<reference evidence="1 2" key="1">
    <citation type="submission" date="2019-05" db="EMBL/GenBank/DDBJ databases">
        <title>Another draft genome of Portunus trituberculatus and its Hox gene families provides insights of decapod evolution.</title>
        <authorList>
            <person name="Jeong J.-H."/>
            <person name="Song I."/>
            <person name="Kim S."/>
            <person name="Choi T."/>
            <person name="Kim D."/>
            <person name="Ryu S."/>
            <person name="Kim W."/>
        </authorList>
    </citation>
    <scope>NUCLEOTIDE SEQUENCE [LARGE SCALE GENOMIC DNA]</scope>
    <source>
        <tissue evidence="1">Muscle</tissue>
    </source>
</reference>
<dbReference type="Proteomes" id="UP000324222">
    <property type="component" value="Unassembled WGS sequence"/>
</dbReference>
<sequence length="69" mass="7564">MLKCVSMLPRKWLGDEEAASRAWCVGGAWKPSSSPGGDGEGHARHIKRLSVILSVTDSGRNNFALRKHF</sequence>
<organism evidence="1 2">
    <name type="scientific">Portunus trituberculatus</name>
    <name type="common">Swimming crab</name>
    <name type="synonym">Neptunus trituberculatus</name>
    <dbReference type="NCBI Taxonomy" id="210409"/>
    <lineage>
        <taxon>Eukaryota</taxon>
        <taxon>Metazoa</taxon>
        <taxon>Ecdysozoa</taxon>
        <taxon>Arthropoda</taxon>
        <taxon>Crustacea</taxon>
        <taxon>Multicrustacea</taxon>
        <taxon>Malacostraca</taxon>
        <taxon>Eumalacostraca</taxon>
        <taxon>Eucarida</taxon>
        <taxon>Decapoda</taxon>
        <taxon>Pleocyemata</taxon>
        <taxon>Brachyura</taxon>
        <taxon>Eubrachyura</taxon>
        <taxon>Portunoidea</taxon>
        <taxon>Portunidae</taxon>
        <taxon>Portuninae</taxon>
        <taxon>Portunus</taxon>
    </lineage>
</organism>
<gene>
    <name evidence="1" type="ORF">E2C01_048995</name>
</gene>
<proteinExistence type="predicted"/>
<keyword evidence="2" id="KW-1185">Reference proteome</keyword>
<accession>A0A5B7GCR2</accession>
<evidence type="ECO:0000313" key="1">
    <source>
        <dbReference type="EMBL" id="MPC55063.1"/>
    </source>
</evidence>
<name>A0A5B7GCR2_PORTR</name>
<dbReference type="AlphaFoldDB" id="A0A5B7GCR2"/>